<dbReference type="Proteomes" id="UP000245884">
    <property type="component" value="Unassembled WGS sequence"/>
</dbReference>
<protein>
    <submittedName>
        <fullName evidence="2">Uncharacterized protein</fullName>
    </submittedName>
</protein>
<accession>A0A316UVQ6</accession>
<feature type="region of interest" description="Disordered" evidence="1">
    <location>
        <begin position="90"/>
        <end position="127"/>
    </location>
</feature>
<feature type="compositionally biased region" description="Basic and acidic residues" evidence="1">
    <location>
        <begin position="110"/>
        <end position="127"/>
    </location>
</feature>
<keyword evidence="3" id="KW-1185">Reference proteome</keyword>
<sequence>MGCKLLLGALFAITHPPKLFLVCCEIVWGDCRDEKVDLTLDDGEIASLSFLGLARLSFLLLTSLVQKSRKAPSLISRSRRCVRRRRLVGGAGKEEDAYMRDDEGDDEGEAKEKLDECEEEEKKGRRV</sequence>
<dbReference type="RefSeq" id="XP_025362615.1">
    <property type="nucleotide sequence ID" value="XM_025503601.1"/>
</dbReference>
<reference evidence="2 3" key="1">
    <citation type="journal article" date="2018" name="Mol. Biol. Evol.">
        <title>Broad Genomic Sampling Reveals a Smut Pathogenic Ancestry of the Fungal Clade Ustilaginomycotina.</title>
        <authorList>
            <person name="Kijpornyongpan T."/>
            <person name="Mondo S.J."/>
            <person name="Barry K."/>
            <person name="Sandor L."/>
            <person name="Lee J."/>
            <person name="Lipzen A."/>
            <person name="Pangilinan J."/>
            <person name="LaButti K."/>
            <person name="Hainaut M."/>
            <person name="Henrissat B."/>
            <person name="Grigoriev I.V."/>
            <person name="Spatafora J.W."/>
            <person name="Aime M.C."/>
        </authorList>
    </citation>
    <scope>NUCLEOTIDE SEQUENCE [LARGE SCALE GENOMIC DNA]</scope>
    <source>
        <strain evidence="2 3">MCA 5214</strain>
    </source>
</reference>
<name>A0A316UVQ6_9BASI</name>
<evidence type="ECO:0000313" key="3">
    <source>
        <dbReference type="Proteomes" id="UP000245884"/>
    </source>
</evidence>
<feature type="compositionally biased region" description="Basic and acidic residues" evidence="1">
    <location>
        <begin position="92"/>
        <end position="101"/>
    </location>
</feature>
<dbReference type="EMBL" id="KZ819666">
    <property type="protein sequence ID" value="PWN28003.1"/>
    <property type="molecule type" value="Genomic_DNA"/>
</dbReference>
<dbReference type="GeneID" id="37025424"/>
<evidence type="ECO:0000256" key="1">
    <source>
        <dbReference type="SAM" id="MobiDB-lite"/>
    </source>
</evidence>
<dbReference type="AlphaFoldDB" id="A0A316UVQ6"/>
<proteinExistence type="predicted"/>
<organism evidence="2 3">
    <name type="scientific">Jaminaea rosea</name>
    <dbReference type="NCBI Taxonomy" id="1569628"/>
    <lineage>
        <taxon>Eukaryota</taxon>
        <taxon>Fungi</taxon>
        <taxon>Dikarya</taxon>
        <taxon>Basidiomycota</taxon>
        <taxon>Ustilaginomycotina</taxon>
        <taxon>Exobasidiomycetes</taxon>
        <taxon>Microstromatales</taxon>
        <taxon>Microstromatales incertae sedis</taxon>
        <taxon>Jaminaea</taxon>
    </lineage>
</organism>
<evidence type="ECO:0000313" key="2">
    <source>
        <dbReference type="EMBL" id="PWN28003.1"/>
    </source>
</evidence>
<gene>
    <name evidence="2" type="ORF">BDZ90DRAFT_159623</name>
</gene>